<dbReference type="EMBL" id="JADIKC010000003">
    <property type="protein sequence ID" value="MBM7120995.1"/>
    <property type="molecule type" value="Genomic_DNA"/>
</dbReference>
<evidence type="ECO:0000313" key="4">
    <source>
        <dbReference type="Proteomes" id="UP001430065"/>
    </source>
</evidence>
<keyword evidence="4" id="KW-1185">Reference proteome</keyword>
<feature type="domain" description="DUF4190" evidence="2">
    <location>
        <begin position="14"/>
        <end position="79"/>
    </location>
</feature>
<accession>A0ABS2JQB1</accession>
<dbReference type="RefSeq" id="WP_204635422.1">
    <property type="nucleotide sequence ID" value="NZ_JADIKC010000003.1"/>
</dbReference>
<dbReference type="Proteomes" id="UP001430065">
    <property type="component" value="Unassembled WGS sequence"/>
</dbReference>
<organism evidence="3 4">
    <name type="scientific">Dyella kyungheensis</name>
    <dbReference type="NCBI Taxonomy" id="1242174"/>
    <lineage>
        <taxon>Bacteria</taxon>
        <taxon>Pseudomonadati</taxon>
        <taxon>Pseudomonadota</taxon>
        <taxon>Gammaproteobacteria</taxon>
        <taxon>Lysobacterales</taxon>
        <taxon>Rhodanobacteraceae</taxon>
        <taxon>Dyella</taxon>
    </lineage>
</organism>
<reference evidence="3 4" key="1">
    <citation type="submission" date="2020-10" db="EMBL/GenBank/DDBJ databases">
        <title>Phylogeny of dyella-like bacteria.</title>
        <authorList>
            <person name="Fu J."/>
        </authorList>
    </citation>
    <scope>NUCLEOTIDE SEQUENCE [LARGE SCALE GENOMIC DNA]</scope>
    <source>
        <strain evidence="3 4">THG-B117</strain>
    </source>
</reference>
<feature type="transmembrane region" description="Helical" evidence="1">
    <location>
        <begin position="62"/>
        <end position="95"/>
    </location>
</feature>
<gene>
    <name evidence="3" type="ORF">ISP20_07455</name>
</gene>
<keyword evidence="1" id="KW-0472">Membrane</keyword>
<keyword evidence="1" id="KW-1133">Transmembrane helix</keyword>
<feature type="transmembrane region" description="Helical" evidence="1">
    <location>
        <begin position="15"/>
        <end position="41"/>
    </location>
</feature>
<keyword evidence="1" id="KW-0812">Transmembrane</keyword>
<evidence type="ECO:0000259" key="2">
    <source>
        <dbReference type="Pfam" id="PF13828"/>
    </source>
</evidence>
<name>A0ABS2JQB1_9GAMM</name>
<evidence type="ECO:0000256" key="1">
    <source>
        <dbReference type="SAM" id="Phobius"/>
    </source>
</evidence>
<proteinExistence type="predicted"/>
<protein>
    <submittedName>
        <fullName evidence="3">DUF4190 domain-containing protein</fullName>
    </submittedName>
</protein>
<comment type="caution">
    <text evidence="3">The sequence shown here is derived from an EMBL/GenBank/DDBJ whole genome shotgun (WGS) entry which is preliminary data.</text>
</comment>
<sequence>MSYQPAASRTTNTLAVISLVFGIASWTVLPLVGAVLAIVCGHLARKEIRSAPLNSVEGDSMAVIGMVLGYLQFAFLVLAVLAAFVLTALGVGLFLHFLPWHAS</sequence>
<dbReference type="InterPro" id="IPR025241">
    <property type="entry name" value="DUF4190"/>
</dbReference>
<evidence type="ECO:0000313" key="3">
    <source>
        <dbReference type="EMBL" id="MBM7120995.1"/>
    </source>
</evidence>
<dbReference type="Pfam" id="PF13828">
    <property type="entry name" value="DUF4190"/>
    <property type="match status" value="1"/>
</dbReference>